<feature type="region of interest" description="Disordered" evidence="1">
    <location>
        <begin position="1"/>
        <end position="23"/>
    </location>
</feature>
<comment type="caution">
    <text evidence="2">The sequence shown here is derived from an EMBL/GenBank/DDBJ whole genome shotgun (WGS) entry which is preliminary data.</text>
</comment>
<evidence type="ECO:0000256" key="1">
    <source>
        <dbReference type="SAM" id="MobiDB-lite"/>
    </source>
</evidence>
<sequence length="359" mass="40638">MSSSPSRNRDRNSSHSSSSGVSVFSQDSSVVSGSFNFPLDSRLSTLLATLDYDSTEEAFQDQGYKHGFRVLVMGRRNAGKTTLLKRMTDSFDGEVEIRDPNGNLVDPSIINPSVERGNSAIENEIRYPSNRAYVFHDSRGAEAGSLEEPELVREFIKKRQSMNLDDRIHVIWYCLPVDSDRPLLEDELSFFNFEELKGIPIVAIFTKFEGRINKAFSALKEEGLPLRQAKLGAKSKAVADFRHVIADRKLGSFRHPPGAHVFLQELDKGGNCEDLTKATYDIINDDILKKRFREVQRLRIRVAVSRALIYAMWTAKTHSPKASSNIDNRLDDWVAFMLCGFPSWDVRINDIFHSRTNAQ</sequence>
<protein>
    <recommendedName>
        <fullName evidence="4">G domain-containing protein</fullName>
    </recommendedName>
</protein>
<dbReference type="CDD" id="cd00882">
    <property type="entry name" value="Ras_like_GTPase"/>
    <property type="match status" value="1"/>
</dbReference>
<evidence type="ECO:0008006" key="4">
    <source>
        <dbReference type="Google" id="ProtNLM"/>
    </source>
</evidence>
<feature type="compositionally biased region" description="Low complexity" evidence="1">
    <location>
        <begin position="14"/>
        <end position="23"/>
    </location>
</feature>
<organism evidence="2 3">
    <name type="scientific">Marasmiellus scandens</name>
    <dbReference type="NCBI Taxonomy" id="2682957"/>
    <lineage>
        <taxon>Eukaryota</taxon>
        <taxon>Fungi</taxon>
        <taxon>Dikarya</taxon>
        <taxon>Basidiomycota</taxon>
        <taxon>Agaricomycotina</taxon>
        <taxon>Agaricomycetes</taxon>
        <taxon>Agaricomycetidae</taxon>
        <taxon>Agaricales</taxon>
        <taxon>Marasmiineae</taxon>
        <taxon>Omphalotaceae</taxon>
        <taxon>Marasmiellus</taxon>
    </lineage>
</organism>
<dbReference type="Gene3D" id="3.40.50.300">
    <property type="entry name" value="P-loop containing nucleotide triphosphate hydrolases"/>
    <property type="match status" value="1"/>
</dbReference>
<keyword evidence="3" id="KW-1185">Reference proteome</keyword>
<dbReference type="SUPFAM" id="SSF52540">
    <property type="entry name" value="P-loop containing nucleoside triphosphate hydrolases"/>
    <property type="match status" value="1"/>
</dbReference>
<dbReference type="EMBL" id="JBANRG010000015">
    <property type="protein sequence ID" value="KAK7460651.1"/>
    <property type="molecule type" value="Genomic_DNA"/>
</dbReference>
<name>A0ABR1JKH8_9AGAR</name>
<dbReference type="InterPro" id="IPR027417">
    <property type="entry name" value="P-loop_NTPase"/>
</dbReference>
<evidence type="ECO:0000313" key="3">
    <source>
        <dbReference type="Proteomes" id="UP001498398"/>
    </source>
</evidence>
<gene>
    <name evidence="2" type="ORF">VKT23_009367</name>
</gene>
<proteinExistence type="predicted"/>
<dbReference type="Proteomes" id="UP001498398">
    <property type="component" value="Unassembled WGS sequence"/>
</dbReference>
<reference evidence="2 3" key="1">
    <citation type="submission" date="2024-01" db="EMBL/GenBank/DDBJ databases">
        <title>A draft genome for the cacao thread blight pathogen Marasmiellus scandens.</title>
        <authorList>
            <person name="Baruah I.K."/>
            <person name="Leung J."/>
            <person name="Bukari Y."/>
            <person name="Amoako-Attah I."/>
            <person name="Meinhardt L.W."/>
            <person name="Bailey B.A."/>
            <person name="Cohen S.P."/>
        </authorList>
    </citation>
    <scope>NUCLEOTIDE SEQUENCE [LARGE SCALE GENOMIC DNA]</scope>
    <source>
        <strain evidence="2 3">GH-19</strain>
    </source>
</reference>
<accession>A0ABR1JKH8</accession>
<evidence type="ECO:0000313" key="2">
    <source>
        <dbReference type="EMBL" id="KAK7460651.1"/>
    </source>
</evidence>